<comment type="caution">
    <text evidence="1">The sequence shown here is derived from an EMBL/GenBank/DDBJ whole genome shotgun (WGS) entry which is preliminary data.</text>
</comment>
<dbReference type="AlphaFoldDB" id="A0ABD6ERF0"/>
<sequence length="458" mass="49761">MIECSLRFVRSDNCCVPECHCNYVSPLLLTCECQRASPYVAVCGPCDQSGQQQHEMCLRACQTACITTCQSHESSGDQCPIKCDRTCESTCSNHILMSPSHNLPISNKAVESRAVTSAVGSKGLCNECLNNCAQQLSTHPSLDCGKTCISQCTNYPSAAVVPYNQPSYVPPAGKNLTSTELYHLADSPPTPTSLQDLIITTTEAHIGQGVSIDTITESNPIGQGVTVISNPCYISCDPPWDQSEDYRYAASNSWAQPSYSQQTGGALLTLVSDCGCAPDCNVLCTLGPVIRPTPQPFPVQTVTPKEVVIEITINDSTRYSPNCASLCQDTCVEQCLRQGQQYNNCANSCRDTCKQSCITYNISPSTSLPTPAPVVTVSTSQPYRPAYTQPYKNVHWQPAIIQQPSQQFAVSQLRGNQWTPCSIWYIPTIRTGITYTCMCSSVSLCNPVPQPFQCCNGR</sequence>
<accession>A0ABD6ERF0</accession>
<evidence type="ECO:0000313" key="2">
    <source>
        <dbReference type="Proteomes" id="UP001608902"/>
    </source>
</evidence>
<evidence type="ECO:0000313" key="1">
    <source>
        <dbReference type="EMBL" id="MFH4980021.1"/>
    </source>
</evidence>
<gene>
    <name evidence="1" type="ORF">AB6A40_006730</name>
</gene>
<dbReference type="EMBL" id="JBGFUD010004941">
    <property type="protein sequence ID" value="MFH4980021.1"/>
    <property type="molecule type" value="Genomic_DNA"/>
</dbReference>
<name>A0ABD6ERF0_9BILA</name>
<reference evidence="1 2" key="1">
    <citation type="submission" date="2024-08" db="EMBL/GenBank/DDBJ databases">
        <title>Gnathostoma spinigerum genome.</title>
        <authorList>
            <person name="Gonzalez-Bertolin B."/>
            <person name="Monzon S."/>
            <person name="Zaballos A."/>
            <person name="Jimenez P."/>
            <person name="Dekumyoy P."/>
            <person name="Varona S."/>
            <person name="Cuesta I."/>
            <person name="Sumanam S."/>
            <person name="Adisakwattana P."/>
            <person name="Gasser R.B."/>
            <person name="Hernandez-Gonzalez A."/>
            <person name="Young N.D."/>
            <person name="Perteguer M.J."/>
        </authorList>
    </citation>
    <scope>NUCLEOTIDE SEQUENCE [LARGE SCALE GENOMIC DNA]</scope>
    <source>
        <strain evidence="1">AL3</strain>
        <tissue evidence="1">Liver</tissue>
    </source>
</reference>
<protein>
    <submittedName>
        <fullName evidence="1">Uncharacterized protein</fullName>
    </submittedName>
</protein>
<keyword evidence="2" id="KW-1185">Reference proteome</keyword>
<organism evidence="1 2">
    <name type="scientific">Gnathostoma spinigerum</name>
    <dbReference type="NCBI Taxonomy" id="75299"/>
    <lineage>
        <taxon>Eukaryota</taxon>
        <taxon>Metazoa</taxon>
        <taxon>Ecdysozoa</taxon>
        <taxon>Nematoda</taxon>
        <taxon>Chromadorea</taxon>
        <taxon>Rhabditida</taxon>
        <taxon>Spirurina</taxon>
        <taxon>Gnathostomatomorpha</taxon>
        <taxon>Gnathostomatoidea</taxon>
        <taxon>Gnathostomatidae</taxon>
        <taxon>Gnathostoma</taxon>
    </lineage>
</organism>
<dbReference type="Proteomes" id="UP001608902">
    <property type="component" value="Unassembled WGS sequence"/>
</dbReference>
<proteinExistence type="predicted"/>